<dbReference type="PROSITE" id="PS50893">
    <property type="entry name" value="ABC_TRANSPORTER_2"/>
    <property type="match status" value="1"/>
</dbReference>
<dbReference type="Gene3D" id="3.40.50.300">
    <property type="entry name" value="P-loop containing nucleotide triphosphate hydrolases"/>
    <property type="match status" value="1"/>
</dbReference>
<dbReference type="InterPro" id="IPR003439">
    <property type="entry name" value="ABC_transporter-like_ATP-bd"/>
</dbReference>
<dbReference type="InterPro" id="IPR017879">
    <property type="entry name" value="PotA_ATP-bd"/>
</dbReference>
<dbReference type="InterPro" id="IPR017871">
    <property type="entry name" value="ABC_transporter-like_CS"/>
</dbReference>
<dbReference type="InterPro" id="IPR008995">
    <property type="entry name" value="Mo/tungstate-bd_C_term_dom"/>
</dbReference>
<evidence type="ECO:0000256" key="7">
    <source>
        <dbReference type="RuleBase" id="RU364083"/>
    </source>
</evidence>
<organism evidence="9 10">
    <name type="scientific">Amantichitinum ursilacus</name>
    <dbReference type="NCBI Taxonomy" id="857265"/>
    <lineage>
        <taxon>Bacteria</taxon>
        <taxon>Pseudomonadati</taxon>
        <taxon>Pseudomonadota</taxon>
        <taxon>Betaproteobacteria</taxon>
        <taxon>Neisseriales</taxon>
        <taxon>Chitinibacteraceae</taxon>
        <taxon>Amantichitinum</taxon>
    </lineage>
</organism>
<dbReference type="OrthoDB" id="5298774at2"/>
<dbReference type="SUPFAM" id="SSF52540">
    <property type="entry name" value="P-loop containing nucleoside triphosphate hydrolases"/>
    <property type="match status" value="1"/>
</dbReference>
<dbReference type="STRING" id="857265.WG78_05440"/>
<keyword evidence="4 7" id="KW-0067">ATP-binding</keyword>
<dbReference type="Proteomes" id="UP000037939">
    <property type="component" value="Unassembled WGS sequence"/>
</dbReference>
<dbReference type="EC" id="7.6.2.11" evidence="7"/>
<reference evidence="9 10" key="1">
    <citation type="submission" date="2015-07" db="EMBL/GenBank/DDBJ databases">
        <title>Draft genome sequence of the Amantichitinum ursilacus IGB-41, a new chitin-degrading bacterium.</title>
        <authorList>
            <person name="Kirstahler P."/>
            <person name="Guenther M."/>
            <person name="Grumaz C."/>
            <person name="Rupp S."/>
            <person name="Zibek S."/>
            <person name="Sohn K."/>
        </authorList>
    </citation>
    <scope>NUCLEOTIDE SEQUENCE [LARGE SCALE GENOMIC DNA]</scope>
    <source>
        <strain evidence="9 10">IGB-41</strain>
    </source>
</reference>
<dbReference type="RefSeq" id="WP_053936777.1">
    <property type="nucleotide sequence ID" value="NZ_LAQT01000003.1"/>
</dbReference>
<dbReference type="GO" id="GO:0015594">
    <property type="term" value="F:ABC-type putrescine transporter activity"/>
    <property type="evidence" value="ECO:0007669"/>
    <property type="project" value="InterPro"/>
</dbReference>
<dbReference type="Pfam" id="PF08402">
    <property type="entry name" value="TOBE_2"/>
    <property type="match status" value="1"/>
</dbReference>
<keyword evidence="6 7" id="KW-0472">Membrane</keyword>
<dbReference type="NCBIfam" id="TIGR01187">
    <property type="entry name" value="potA"/>
    <property type="match status" value="1"/>
</dbReference>
<evidence type="ECO:0000313" key="10">
    <source>
        <dbReference type="Proteomes" id="UP000037939"/>
    </source>
</evidence>
<evidence type="ECO:0000256" key="6">
    <source>
        <dbReference type="ARBA" id="ARBA00023136"/>
    </source>
</evidence>
<dbReference type="Pfam" id="PF00005">
    <property type="entry name" value="ABC_tran"/>
    <property type="match status" value="1"/>
</dbReference>
<accession>A0A0N0XKD4</accession>
<protein>
    <recommendedName>
        <fullName evidence="7">Spermidine/putrescine import ATP-binding protein PotA</fullName>
        <ecNumber evidence="7">7.6.2.11</ecNumber>
    </recommendedName>
</protein>
<evidence type="ECO:0000256" key="2">
    <source>
        <dbReference type="ARBA" id="ARBA00022475"/>
    </source>
</evidence>
<proteinExistence type="inferred from homology"/>
<evidence type="ECO:0000259" key="8">
    <source>
        <dbReference type="PROSITE" id="PS50893"/>
    </source>
</evidence>
<dbReference type="SUPFAM" id="SSF50331">
    <property type="entry name" value="MOP-like"/>
    <property type="match status" value="1"/>
</dbReference>
<evidence type="ECO:0000313" key="9">
    <source>
        <dbReference type="EMBL" id="KPC54067.1"/>
    </source>
</evidence>
<dbReference type="InterPro" id="IPR050093">
    <property type="entry name" value="ABC_SmlMolc_Importer"/>
</dbReference>
<keyword evidence="3 7" id="KW-0547">Nucleotide-binding</keyword>
<keyword evidence="9" id="KW-0378">Hydrolase</keyword>
<dbReference type="GO" id="GO:0016887">
    <property type="term" value="F:ATP hydrolysis activity"/>
    <property type="evidence" value="ECO:0007669"/>
    <property type="project" value="InterPro"/>
</dbReference>
<dbReference type="InterPro" id="IPR005893">
    <property type="entry name" value="PotA-like"/>
</dbReference>
<dbReference type="InterPro" id="IPR003593">
    <property type="entry name" value="AAA+_ATPase"/>
</dbReference>
<keyword evidence="2 7" id="KW-1003">Cell membrane</keyword>
<dbReference type="AlphaFoldDB" id="A0A0N0XKD4"/>
<dbReference type="InterPro" id="IPR027417">
    <property type="entry name" value="P-loop_NTPase"/>
</dbReference>
<dbReference type="PANTHER" id="PTHR42781:SF4">
    <property type="entry name" value="SPERMIDINE_PUTRESCINE IMPORT ATP-BINDING PROTEIN POTA"/>
    <property type="match status" value="1"/>
</dbReference>
<evidence type="ECO:0000256" key="5">
    <source>
        <dbReference type="ARBA" id="ARBA00022967"/>
    </source>
</evidence>
<gene>
    <name evidence="9" type="primary">potA_1</name>
    <name evidence="7" type="synonym">potA</name>
    <name evidence="9" type="ORF">WG78_05440</name>
</gene>
<comment type="catalytic activity">
    <reaction evidence="7">
        <text>ATP + H2O + polyamine-[polyamine-binding protein]Side 1 = ADP + phosphate + polyamineSide 2 + [polyamine-binding protein]Side 1.</text>
        <dbReference type="EC" id="7.6.2.11"/>
    </reaction>
</comment>
<comment type="similarity">
    <text evidence="7">Belongs to the ABC transporter superfamily. Spermidine/putrescine importer (TC 3.A.1.11.1) family.</text>
</comment>
<dbReference type="GO" id="GO:0043190">
    <property type="term" value="C:ATP-binding cassette (ABC) transporter complex"/>
    <property type="evidence" value="ECO:0007669"/>
    <property type="project" value="InterPro"/>
</dbReference>
<dbReference type="PROSITE" id="PS00211">
    <property type="entry name" value="ABC_TRANSPORTER_1"/>
    <property type="match status" value="1"/>
</dbReference>
<evidence type="ECO:0000256" key="1">
    <source>
        <dbReference type="ARBA" id="ARBA00022448"/>
    </source>
</evidence>
<comment type="subunit">
    <text evidence="7">The complex is composed of two ATP-binding proteins (PotA), two transmembrane proteins (PotB and PotC) and a solute-binding protein (PotD).</text>
</comment>
<keyword evidence="5 7" id="KW-1278">Translocase</keyword>
<dbReference type="CDD" id="cd03300">
    <property type="entry name" value="ABC_PotA_N"/>
    <property type="match status" value="1"/>
</dbReference>
<keyword evidence="1 7" id="KW-0813">Transport</keyword>
<keyword evidence="10" id="KW-1185">Reference proteome</keyword>
<dbReference type="PATRIC" id="fig|857265.3.peg.1113"/>
<dbReference type="EMBL" id="LAQT01000003">
    <property type="protein sequence ID" value="KPC54067.1"/>
    <property type="molecule type" value="Genomic_DNA"/>
</dbReference>
<sequence length="362" mass="39721">MALLEIRDVVKRFGDFTAVNHVSLSVEAGEFFTLLGPSGCGKTTLLRMLAGFEQPDSGELLLDGKSLNGVPPEKRPVHTVFQSYALFPHMTVQQNVAFPLKMAGVAPDQIKARVAEVLEDVRLQQFATRMPSELSGGQRQRVAIARALVNRPRVLLLDEPLSALDAKLREQMQLELINLQKEVGITFIYVTHDQGEALALSHRIAVMSQGQVEQLDAPENIYSYPKSRFVADFIGQCNLLDATIRSVSAERMQIEIEGVGTLDTLPVAGATVGQKGTLALRPEKIKLGASVATGNADEVHFKGKVHDCLYLGDVTVYIVELENGMLIETMLPNAAPGRARFFDDNDQVELAWRFDAGHFVLA</sequence>
<dbReference type="GO" id="GO:0005524">
    <property type="term" value="F:ATP binding"/>
    <property type="evidence" value="ECO:0007669"/>
    <property type="project" value="UniProtKB-KW"/>
</dbReference>
<dbReference type="InterPro" id="IPR013611">
    <property type="entry name" value="Transp-assoc_OB_typ2"/>
</dbReference>
<evidence type="ECO:0000256" key="3">
    <source>
        <dbReference type="ARBA" id="ARBA00022741"/>
    </source>
</evidence>
<dbReference type="FunFam" id="3.40.50.300:FF:000133">
    <property type="entry name" value="Spermidine/putrescine import ATP-binding protein PotA"/>
    <property type="match status" value="1"/>
</dbReference>
<dbReference type="PANTHER" id="PTHR42781">
    <property type="entry name" value="SPERMIDINE/PUTRESCINE IMPORT ATP-BINDING PROTEIN POTA"/>
    <property type="match status" value="1"/>
</dbReference>
<evidence type="ECO:0000256" key="4">
    <source>
        <dbReference type="ARBA" id="ARBA00022840"/>
    </source>
</evidence>
<dbReference type="SMART" id="SM00382">
    <property type="entry name" value="AAA"/>
    <property type="match status" value="1"/>
</dbReference>
<comment type="caution">
    <text evidence="9">The sequence shown here is derived from an EMBL/GenBank/DDBJ whole genome shotgun (WGS) entry which is preliminary data.</text>
</comment>
<comment type="function">
    <text evidence="7">Part of the ABC transporter complex PotABCD involved in spermidine/putrescine import. Responsible for energy coupling to the transport system.</text>
</comment>
<feature type="domain" description="ABC transporter" evidence="8">
    <location>
        <begin position="4"/>
        <end position="234"/>
    </location>
</feature>
<name>A0A0N0XKD4_9NEIS</name>
<dbReference type="Gene3D" id="2.40.50.100">
    <property type="match status" value="1"/>
</dbReference>